<dbReference type="Gene3D" id="3.90.550.10">
    <property type="entry name" value="Spore Coat Polysaccharide Biosynthesis Protein SpsA, Chain A"/>
    <property type="match status" value="1"/>
</dbReference>
<comment type="similarity">
    <text evidence="1">Belongs to the glycosyltransferase 2 family.</text>
</comment>
<protein>
    <recommendedName>
        <fullName evidence="5">Glycosyltransferase 2-like domain-containing protein</fullName>
    </recommendedName>
</protein>
<feature type="transmembrane region" description="Helical" evidence="4">
    <location>
        <begin position="286"/>
        <end position="307"/>
    </location>
</feature>
<dbReference type="InterPro" id="IPR001173">
    <property type="entry name" value="Glyco_trans_2-like"/>
</dbReference>
<dbReference type="InterPro" id="IPR029044">
    <property type="entry name" value="Nucleotide-diphossugar_trans"/>
</dbReference>
<evidence type="ECO:0000256" key="2">
    <source>
        <dbReference type="ARBA" id="ARBA00022676"/>
    </source>
</evidence>
<evidence type="ECO:0000313" key="7">
    <source>
        <dbReference type="Proteomes" id="UP000230222"/>
    </source>
</evidence>
<dbReference type="AlphaFoldDB" id="A0A2M8KMY6"/>
<dbReference type="Proteomes" id="UP000230222">
    <property type="component" value="Unassembled WGS sequence"/>
</dbReference>
<dbReference type="EMBL" id="PFEC01000088">
    <property type="protein sequence ID" value="PJE61284.1"/>
    <property type="molecule type" value="Genomic_DNA"/>
</dbReference>
<accession>A0A2M8KMY6</accession>
<evidence type="ECO:0000256" key="4">
    <source>
        <dbReference type="SAM" id="Phobius"/>
    </source>
</evidence>
<feature type="transmembrane region" description="Helical" evidence="4">
    <location>
        <begin position="259"/>
        <end position="280"/>
    </location>
</feature>
<keyword evidence="4" id="KW-0472">Membrane</keyword>
<dbReference type="PANTHER" id="PTHR43179">
    <property type="entry name" value="RHAMNOSYLTRANSFERASE WBBL"/>
    <property type="match status" value="1"/>
</dbReference>
<keyword evidence="2" id="KW-0328">Glycosyltransferase</keyword>
<feature type="domain" description="Glycosyltransferase 2-like" evidence="5">
    <location>
        <begin position="12"/>
        <end position="186"/>
    </location>
</feature>
<keyword evidence="3" id="KW-0808">Transferase</keyword>
<reference evidence="7" key="1">
    <citation type="submission" date="2017-09" db="EMBL/GenBank/DDBJ databases">
        <title>Depth-based differentiation of microbial function through sediment-hosted aquifers and enrichment of novel symbionts in the deep terrestrial subsurface.</title>
        <authorList>
            <person name="Probst A.J."/>
            <person name="Ladd B."/>
            <person name="Jarett J.K."/>
            <person name="Geller-Mcgrath D.E."/>
            <person name="Sieber C.M.K."/>
            <person name="Emerson J.B."/>
            <person name="Anantharaman K."/>
            <person name="Thomas B.C."/>
            <person name="Malmstrom R."/>
            <person name="Stieglmeier M."/>
            <person name="Klingl A."/>
            <person name="Woyke T."/>
            <person name="Ryan C.M."/>
            <person name="Banfield J.F."/>
        </authorList>
    </citation>
    <scope>NUCLEOTIDE SEQUENCE [LARGE SCALE GENOMIC DNA]</scope>
</reference>
<proteinExistence type="inferred from homology"/>
<sequence length="341" mass="39957">MKRHVQKKKTISLIVLNYNGRHLLDEYFTSVFSQTRVPEEVIMFDNLCTDGSREFVRKKFPTVKIITEDRFNTGTALAINTAFSHAHGDFIILQSNDIVLDKKCIETLFDSIHSDESIGIVTSVSIRENNRKLNKYIVDHSGGFLDLYGFALANNQLIPIKNIPDFGEVFFAYGDSIIVRRKAFEDVHGFDTRLFMMHDDIDFSWRIRHLGYKIIYTKHSVIYHKGSVTIKSLYDRPKIRYWSERNSIRCYLKNTTLKHLIKTLPMYTALLFAEMGYFLYRAKFSLFFSDLKAILWNIYYLPETLYLKIHILRNSKKNNINTLFVQKSGKLMLFKNFSTSI</sequence>
<comment type="caution">
    <text evidence="6">The sequence shown here is derived from an EMBL/GenBank/DDBJ whole genome shotgun (WGS) entry which is preliminary data.</text>
</comment>
<dbReference type="Pfam" id="PF00535">
    <property type="entry name" value="Glycos_transf_2"/>
    <property type="match status" value="1"/>
</dbReference>
<keyword evidence="4" id="KW-1133">Transmembrane helix</keyword>
<evidence type="ECO:0000313" key="6">
    <source>
        <dbReference type="EMBL" id="PJE61284.1"/>
    </source>
</evidence>
<dbReference type="GO" id="GO:0016757">
    <property type="term" value="F:glycosyltransferase activity"/>
    <property type="evidence" value="ECO:0007669"/>
    <property type="project" value="UniProtKB-KW"/>
</dbReference>
<gene>
    <name evidence="6" type="ORF">COU87_05365</name>
</gene>
<name>A0A2M8KMY6_9BACT</name>
<dbReference type="SUPFAM" id="SSF53448">
    <property type="entry name" value="Nucleotide-diphospho-sugar transferases"/>
    <property type="match status" value="1"/>
</dbReference>
<evidence type="ECO:0000259" key="5">
    <source>
        <dbReference type="Pfam" id="PF00535"/>
    </source>
</evidence>
<evidence type="ECO:0000256" key="1">
    <source>
        <dbReference type="ARBA" id="ARBA00006739"/>
    </source>
</evidence>
<organism evidence="6 7">
    <name type="scientific">Candidatus Roizmanbacteria bacterium CG10_big_fil_rev_8_21_14_0_10_39_12</name>
    <dbReference type="NCBI Taxonomy" id="1974852"/>
    <lineage>
        <taxon>Bacteria</taxon>
        <taxon>Candidatus Roizmaniibacteriota</taxon>
    </lineage>
</organism>
<dbReference type="PANTHER" id="PTHR43179:SF12">
    <property type="entry name" value="GALACTOFURANOSYLTRANSFERASE GLFT2"/>
    <property type="match status" value="1"/>
</dbReference>
<dbReference type="CDD" id="cd04186">
    <property type="entry name" value="GT_2_like_c"/>
    <property type="match status" value="1"/>
</dbReference>
<evidence type="ECO:0000256" key="3">
    <source>
        <dbReference type="ARBA" id="ARBA00022679"/>
    </source>
</evidence>
<keyword evidence="4" id="KW-0812">Transmembrane</keyword>